<accession>A0A5D3D0G4</accession>
<dbReference type="InterPro" id="IPR000477">
    <property type="entry name" value="RT_dom"/>
</dbReference>
<dbReference type="Pfam" id="PF00078">
    <property type="entry name" value="RVT_1"/>
    <property type="match status" value="1"/>
</dbReference>
<dbReference type="InterPro" id="IPR043128">
    <property type="entry name" value="Rev_trsase/Diguanyl_cyclase"/>
</dbReference>
<sequence length="225" mass="26085">MLMEGEGTNIVKIDLPSYDAKPNIEVFLDLLKIPNIFNYMNTLEMKEGASSSIEVEDQSICLAITYAESVEEIKGHIQSSIIPCAVPTLLTSKKDGSWRMSYCFLKGRPKKWLPSNQNKVGRLVENDLQDKQGVIRVASTFMRLMHQVLHSFLNKFVIVYFDDILVYEKNEQDHIEHLKLVFEALPRNELFINLKKYIFYDEEISFLGFFIFENQVKMDESKVEA</sequence>
<keyword evidence="3" id="KW-0548">Nucleotidyltransferase</keyword>
<dbReference type="PANTHER" id="PTHR24559">
    <property type="entry name" value="TRANSPOSON TY3-I GAG-POL POLYPROTEIN"/>
    <property type="match status" value="1"/>
</dbReference>
<dbReference type="InterPro" id="IPR053134">
    <property type="entry name" value="RNA-dir_DNA_polymerase"/>
</dbReference>
<evidence type="ECO:0000313" key="2">
    <source>
        <dbReference type="EMBL" id="KAA0049467.1"/>
    </source>
</evidence>
<dbReference type="OrthoDB" id="1734625at2759"/>
<proteinExistence type="predicted"/>
<organism evidence="3 5">
    <name type="scientific">Cucumis melo var. makuwa</name>
    <name type="common">Oriental melon</name>
    <dbReference type="NCBI Taxonomy" id="1194695"/>
    <lineage>
        <taxon>Eukaryota</taxon>
        <taxon>Viridiplantae</taxon>
        <taxon>Streptophyta</taxon>
        <taxon>Embryophyta</taxon>
        <taxon>Tracheophyta</taxon>
        <taxon>Spermatophyta</taxon>
        <taxon>Magnoliopsida</taxon>
        <taxon>eudicotyledons</taxon>
        <taxon>Gunneridae</taxon>
        <taxon>Pentapetalae</taxon>
        <taxon>rosids</taxon>
        <taxon>fabids</taxon>
        <taxon>Cucurbitales</taxon>
        <taxon>Cucurbitaceae</taxon>
        <taxon>Benincaseae</taxon>
        <taxon>Cucumis</taxon>
    </lineage>
</organism>
<dbReference type="EMBL" id="SSTE01012362">
    <property type="protein sequence ID" value="KAA0049467.1"/>
    <property type="molecule type" value="Genomic_DNA"/>
</dbReference>
<dbReference type="PANTHER" id="PTHR24559:SF450">
    <property type="entry name" value="RNA-DIRECTED DNA POLYMERASE HOMOLOG"/>
    <property type="match status" value="1"/>
</dbReference>
<dbReference type="Proteomes" id="UP000321393">
    <property type="component" value="Unassembled WGS sequence"/>
</dbReference>
<gene>
    <name evidence="3" type="ORF">E5676_scaffold209G00710</name>
    <name evidence="2" type="ORF">E6C27_scaffold171G007170</name>
</gene>
<dbReference type="Proteomes" id="UP000321947">
    <property type="component" value="Unassembled WGS sequence"/>
</dbReference>
<dbReference type="AlphaFoldDB" id="A0A5D3D0G4"/>
<dbReference type="PROSITE" id="PS50878">
    <property type="entry name" value="RT_POL"/>
    <property type="match status" value="1"/>
</dbReference>
<dbReference type="EMBL" id="SSTD01008340">
    <property type="protein sequence ID" value="TYK16146.1"/>
    <property type="molecule type" value="Genomic_DNA"/>
</dbReference>
<evidence type="ECO:0000313" key="5">
    <source>
        <dbReference type="Proteomes" id="UP000321947"/>
    </source>
</evidence>
<evidence type="ECO:0000313" key="3">
    <source>
        <dbReference type="EMBL" id="TYK16146.1"/>
    </source>
</evidence>
<protein>
    <submittedName>
        <fullName evidence="3">Reverse transcriptase</fullName>
    </submittedName>
</protein>
<dbReference type="InterPro" id="IPR043502">
    <property type="entry name" value="DNA/RNA_pol_sf"/>
</dbReference>
<feature type="domain" description="Reverse transcriptase" evidence="1">
    <location>
        <begin position="1"/>
        <end position="211"/>
    </location>
</feature>
<name>A0A5D3D0G4_CUCMM</name>
<evidence type="ECO:0000313" key="4">
    <source>
        <dbReference type="Proteomes" id="UP000321393"/>
    </source>
</evidence>
<keyword evidence="3" id="KW-0808">Transferase</keyword>
<reference evidence="4 5" key="1">
    <citation type="submission" date="2019-08" db="EMBL/GenBank/DDBJ databases">
        <title>Draft genome sequences of two oriental melons (Cucumis melo L. var makuwa).</title>
        <authorList>
            <person name="Kwon S.-Y."/>
        </authorList>
    </citation>
    <scope>NUCLEOTIDE SEQUENCE [LARGE SCALE GENOMIC DNA]</scope>
    <source>
        <strain evidence="5">cv. Chang Bougi</strain>
        <strain evidence="4">cv. SW 3</strain>
        <tissue evidence="3">Leaf</tissue>
    </source>
</reference>
<keyword evidence="3" id="KW-0695">RNA-directed DNA polymerase</keyword>
<dbReference type="CDD" id="cd01647">
    <property type="entry name" value="RT_LTR"/>
    <property type="match status" value="1"/>
</dbReference>
<dbReference type="Gene3D" id="3.30.70.270">
    <property type="match status" value="1"/>
</dbReference>
<dbReference type="GO" id="GO:0003964">
    <property type="term" value="F:RNA-directed DNA polymerase activity"/>
    <property type="evidence" value="ECO:0007669"/>
    <property type="project" value="UniProtKB-KW"/>
</dbReference>
<dbReference type="SUPFAM" id="SSF56672">
    <property type="entry name" value="DNA/RNA polymerases"/>
    <property type="match status" value="1"/>
</dbReference>
<evidence type="ECO:0000259" key="1">
    <source>
        <dbReference type="PROSITE" id="PS50878"/>
    </source>
</evidence>
<comment type="caution">
    <text evidence="3">The sequence shown here is derived from an EMBL/GenBank/DDBJ whole genome shotgun (WGS) entry which is preliminary data.</text>
</comment>